<gene>
    <name evidence="5" type="ORF">BCR38DRAFT_432407</name>
</gene>
<dbReference type="GO" id="GO:0000463">
    <property type="term" value="P:maturation of LSU-rRNA from tricistronic rRNA transcript (SSU-rRNA, 5.8S rRNA, LSU-rRNA)"/>
    <property type="evidence" value="ECO:0007669"/>
    <property type="project" value="TreeGrafter"/>
</dbReference>
<name>A0A1Y2E1S5_9PEZI</name>
<keyword evidence="6" id="KW-1185">Reference proteome</keyword>
<dbReference type="SUPFAM" id="SSF48371">
    <property type="entry name" value="ARM repeat"/>
    <property type="match status" value="1"/>
</dbReference>
<dbReference type="Proteomes" id="UP000193689">
    <property type="component" value="Unassembled WGS sequence"/>
</dbReference>
<feature type="region of interest" description="Disordered" evidence="1">
    <location>
        <begin position="1"/>
        <end position="25"/>
    </location>
</feature>
<dbReference type="AlphaFoldDB" id="A0A1Y2E1S5"/>
<dbReference type="InterPro" id="IPR016024">
    <property type="entry name" value="ARM-type_fold"/>
</dbReference>
<evidence type="ECO:0000313" key="5">
    <source>
        <dbReference type="EMBL" id="ORY65304.1"/>
    </source>
</evidence>
<proteinExistence type="predicted"/>
<feature type="domain" description="URB1 C-terminal" evidence="3">
    <location>
        <begin position="898"/>
        <end position="1091"/>
    </location>
</feature>
<accession>A0A1Y2E1S5</accession>
<dbReference type="STRING" id="1141098.A0A1Y2E1S5"/>
<dbReference type="InParanoid" id="A0A1Y2E1S5"/>
<evidence type="ECO:0000313" key="6">
    <source>
        <dbReference type="Proteomes" id="UP000193689"/>
    </source>
</evidence>
<feature type="domain" description="URB1 N-terminal" evidence="2">
    <location>
        <begin position="107"/>
        <end position="454"/>
    </location>
</feature>
<dbReference type="Pfam" id="PF16201">
    <property type="entry name" value="NopRA1"/>
    <property type="match status" value="1"/>
</dbReference>
<evidence type="ECO:0000259" key="2">
    <source>
        <dbReference type="Pfam" id="PF11707"/>
    </source>
</evidence>
<protein>
    <submittedName>
        <fullName evidence="5">Ribosome 60S biogenesis N-terminal-domain-containing protein</fullName>
    </submittedName>
</protein>
<dbReference type="GO" id="GO:0000466">
    <property type="term" value="P:maturation of 5.8S rRNA from tricistronic rRNA transcript (SSU-rRNA, 5.8S rRNA, LSU-rRNA)"/>
    <property type="evidence" value="ECO:0007669"/>
    <property type="project" value="TreeGrafter"/>
</dbReference>
<dbReference type="PANTHER" id="PTHR13500:SF0">
    <property type="entry name" value="NUCLEOLAR PRE-RIBOSOMAL-ASSOCIATED PROTEIN 1"/>
    <property type="match status" value="1"/>
</dbReference>
<dbReference type="OrthoDB" id="72892at2759"/>
<dbReference type="InterPro" id="IPR032436">
    <property type="entry name" value="URB1_C"/>
</dbReference>
<dbReference type="GO" id="GO:0005730">
    <property type="term" value="C:nucleolus"/>
    <property type="evidence" value="ECO:0007669"/>
    <property type="project" value="TreeGrafter"/>
</dbReference>
<comment type="caution">
    <text evidence="5">The sequence shown here is derived from an EMBL/GenBank/DDBJ whole genome shotgun (WGS) entry which is preliminary data.</text>
</comment>
<dbReference type="FunCoup" id="A0A1Y2E1S5">
    <property type="interactions" value="288"/>
</dbReference>
<organism evidence="5 6">
    <name type="scientific">Pseudomassariella vexata</name>
    <dbReference type="NCBI Taxonomy" id="1141098"/>
    <lineage>
        <taxon>Eukaryota</taxon>
        <taxon>Fungi</taxon>
        <taxon>Dikarya</taxon>
        <taxon>Ascomycota</taxon>
        <taxon>Pezizomycotina</taxon>
        <taxon>Sordariomycetes</taxon>
        <taxon>Xylariomycetidae</taxon>
        <taxon>Amphisphaeriales</taxon>
        <taxon>Pseudomassariaceae</taxon>
        <taxon>Pseudomassariella</taxon>
    </lineage>
</organism>
<dbReference type="InterPro" id="IPR039844">
    <property type="entry name" value="URB1"/>
</dbReference>
<evidence type="ECO:0000259" key="3">
    <source>
        <dbReference type="Pfam" id="PF16201"/>
    </source>
</evidence>
<dbReference type="RefSeq" id="XP_040716456.1">
    <property type="nucleotide sequence ID" value="XM_040860185.1"/>
</dbReference>
<dbReference type="Pfam" id="PF26140">
    <property type="entry name" value="HEAT_URB1"/>
    <property type="match status" value="1"/>
</dbReference>
<feature type="domain" description="URB1 central HEAT repeat" evidence="4">
    <location>
        <begin position="643"/>
        <end position="827"/>
    </location>
</feature>
<dbReference type="EMBL" id="MCFJ01000006">
    <property type="protein sequence ID" value="ORY65304.1"/>
    <property type="molecule type" value="Genomic_DNA"/>
</dbReference>
<dbReference type="InterPro" id="IPR021714">
    <property type="entry name" value="URB1_N"/>
</dbReference>
<evidence type="ECO:0000256" key="1">
    <source>
        <dbReference type="SAM" id="MobiDB-lite"/>
    </source>
</evidence>
<reference evidence="5 6" key="1">
    <citation type="submission" date="2016-07" db="EMBL/GenBank/DDBJ databases">
        <title>Pervasive Adenine N6-methylation of Active Genes in Fungi.</title>
        <authorList>
            <consortium name="DOE Joint Genome Institute"/>
            <person name="Mondo S.J."/>
            <person name="Dannebaum R.O."/>
            <person name="Kuo R.C."/>
            <person name="Labutti K."/>
            <person name="Haridas S."/>
            <person name="Kuo A."/>
            <person name="Salamov A."/>
            <person name="Ahrendt S.R."/>
            <person name="Lipzen A."/>
            <person name="Sullivan W."/>
            <person name="Andreopoulos W.B."/>
            <person name="Clum A."/>
            <person name="Lindquist E."/>
            <person name="Daum C."/>
            <person name="Ramamoorthy G.K."/>
            <person name="Gryganskyi A."/>
            <person name="Culley D."/>
            <person name="Magnuson J.K."/>
            <person name="James T.Y."/>
            <person name="O'Malley M.A."/>
            <person name="Stajich J.E."/>
            <person name="Spatafora J.W."/>
            <person name="Visel A."/>
            <person name="Grigoriev I.V."/>
        </authorList>
    </citation>
    <scope>NUCLEOTIDE SEQUENCE [LARGE SCALE GENOMIC DNA]</scope>
    <source>
        <strain evidence="5 6">CBS 129021</strain>
    </source>
</reference>
<dbReference type="GeneID" id="63776397"/>
<evidence type="ECO:0000259" key="4">
    <source>
        <dbReference type="Pfam" id="PF26140"/>
    </source>
</evidence>
<sequence length="1137" mass="127439">MERKRKQGAASEQIDTSRPPKRKRNIVHEAPTSEEIHTARQLHQLLTFEQDLRQSRHGLQSFKDLLDGVLNETGDGANRKLNIVAEYLEITKPRQARDETEDVPVYLPDIMETWSMAAQMGNENVMSAVAVVLALLIKVISNHVDMVPIGMGICRTILQRRQLELLAKNLSADKGKDFIVSPTLRLVREIVSLDGGALAMHVFRARNFTFKSLARNMSLRFLGDGLEDPKRPSVRTNAVRVLMSALKLSSVEAKRDILSQKDVVAALMRALKEDPPYLVFEILDTLRSSVVLDQKLRSDVKIKILNSQSLARIASLYSYQHAKSSEDGTPSVEDAAHNFLMAACTEPSAGILRSQQGYYPEGVDSDKIPNLDVDKLGDLGLESISWMEKFNVDVPVRNSLLSEFILTLRPWSSTKQNELLVAIFEACPELIANYFANKKAFSFDPKLSATWIGYATLLFNTIRLDVPPFFGHYRKYARIPPPTAVVLGNIIPLPLELKSISRCLNQKSKLISYFAIRLLVIALEKLSAVLDMYREASSLSDKLWMEAAHRLVDDFCQRIPTLKDIITAYRAISDEDILQRAAASRLLLLYHEIIPQAALAAKFDFSPLLSAALKRLEAPDESVEDATLRLMELENMFAMAKHSPSMRWFAPRKDAPHSPFITVMKLYIDKTQDLSASNLTKILNFIAEEHDIVERGSAVAGINPIIVTLQSLETVDPSIWTFLDNCAERCARSPMKYQEMISELALELESSSSVQSRVSLNPVVMTMAEQLPFAVSSSTKVRLISLAGFLSELLGNSGAMGTGQPLLAAVLQRFMTGFGDSKARKHLSIPEKMEFSQEEKEPGLEKSLAVFDAETGPISQEQLEEMLSVPVKANKDNSALMKWSSKAAEDLIEEGYAASVIWLLASEHPSIRKEALTAIVKIAAKIKESTYEESEQVWLLLSELAETSRKTINEARMPSTILSFVCRCLDVLKNPTHCLYPKINTFLTRVPVWDLEKLPLVQDILQEGPKEDNAYYSEVSWLLSYLLDGLRTPTDVAVLHRRKVFERILTLYCNPYMGPNLRTQILRIVYRLTTVEGGSDTLITRFGGLSWNKIQEGMGGGQSSVYQGLMKRLWQTCDQERITSWSSSFAKNLAAFD</sequence>
<dbReference type="Pfam" id="PF11707">
    <property type="entry name" value="Npa1"/>
    <property type="match status" value="1"/>
</dbReference>
<dbReference type="PANTHER" id="PTHR13500">
    <property type="entry name" value="NUCLEOLAR PRERIBOSOMAL-ASSOCIATED PROTEIN 1"/>
    <property type="match status" value="1"/>
</dbReference>
<dbReference type="InterPro" id="IPR059018">
    <property type="entry name" value="HEAT_URB1"/>
</dbReference>